<keyword evidence="5" id="KW-1185">Reference proteome</keyword>
<feature type="signal peptide" evidence="2">
    <location>
        <begin position="1"/>
        <end position="33"/>
    </location>
</feature>
<evidence type="ECO:0000256" key="2">
    <source>
        <dbReference type="SAM" id="SignalP"/>
    </source>
</evidence>
<dbReference type="PhylomeDB" id="A0A0G4F4L7"/>
<dbReference type="OMA" id="GPSFYCG"/>
<dbReference type="InterPro" id="IPR045892">
    <property type="entry name" value="CrtISO-like"/>
</dbReference>
<dbReference type="Pfam" id="PF01593">
    <property type="entry name" value="Amino_oxidase"/>
    <property type="match status" value="1"/>
</dbReference>
<proteinExistence type="predicted"/>
<dbReference type="InParanoid" id="A0A0G4F4L7"/>
<evidence type="ECO:0000259" key="3">
    <source>
        <dbReference type="Pfam" id="PF01593"/>
    </source>
</evidence>
<feature type="domain" description="Amine oxidase" evidence="3">
    <location>
        <begin position="97"/>
        <end position="583"/>
    </location>
</feature>
<organism evidence="4 5">
    <name type="scientific">Vitrella brassicaformis (strain CCMP3155)</name>
    <dbReference type="NCBI Taxonomy" id="1169540"/>
    <lineage>
        <taxon>Eukaryota</taxon>
        <taxon>Sar</taxon>
        <taxon>Alveolata</taxon>
        <taxon>Colpodellida</taxon>
        <taxon>Vitrellaceae</taxon>
        <taxon>Vitrella</taxon>
    </lineage>
</organism>
<dbReference type="SUPFAM" id="SSF51905">
    <property type="entry name" value="FAD/NAD(P)-binding domain"/>
    <property type="match status" value="1"/>
</dbReference>
<dbReference type="InterPro" id="IPR002937">
    <property type="entry name" value="Amino_oxidase"/>
</dbReference>
<dbReference type="PANTHER" id="PTHR46313:SF3">
    <property type="entry name" value="PROLYCOPENE ISOMERASE, CHLOROPLASTIC"/>
    <property type="match status" value="1"/>
</dbReference>
<evidence type="ECO:0000313" key="4">
    <source>
        <dbReference type="EMBL" id="CEM06751.1"/>
    </source>
</evidence>
<dbReference type="OrthoDB" id="7777654at2759"/>
<dbReference type="AlphaFoldDB" id="A0A0G4F4L7"/>
<dbReference type="PANTHER" id="PTHR46313">
    <property type="match status" value="1"/>
</dbReference>
<keyword evidence="2" id="KW-0732">Signal</keyword>
<accession>A0A0G4F4L7</accession>
<dbReference type="Gene3D" id="3.50.50.60">
    <property type="entry name" value="FAD/NAD(P)-binding domain"/>
    <property type="match status" value="2"/>
</dbReference>
<dbReference type="EMBL" id="CDMY01000370">
    <property type="protein sequence ID" value="CEM06751.1"/>
    <property type="molecule type" value="Genomic_DNA"/>
</dbReference>
<dbReference type="VEuPathDB" id="CryptoDB:Vbra_8753"/>
<sequence>MTLRMNRLQPAMTSFIFLLSSLLIFHLVSRTSAFLPPSPLRQQRQQQQHTRRRPPASPQSRLLSHRLSTVDVPRHSVKRPLDDDLREVDVVVVGSGIGGLSCAAMLARYGVKVLVLESHVEVGGAGHSWERDGFVFDSGPSLYSGLTIDPSPNPLKFVFDAIGEYPSWLTYDTWGVSIPGGSFDATIGPGPFWAILDRFGGPNAKQEWSRLMDYMQPLGEAAMAVPSPALRSDLGALLTLSPFFRELLKTIPKGPKLQGPFGKMLSEAGVTDPFILNWLNMLSFLLQGMPADGTVGAVMAYMLADWYRPNVKLDYPKGGSGAIAEALVRGIQKHGGHVLVNAHVEAITLDERGGAKGVRLRGGQTVRARRAVVSNASMWNTLKLLGENEGHANVRKFAERVGEYEQVPSFMHLHVGFDAKGLDPIQCHYAVCNDWSQPIDAPGNVIIISIPSVLDSRLAPDGHHVLHAYTAGNEPYELWADLKPTSPEYRQLKEERGDILWRAVERFIPDIKRRAKVAMVGTPKTHERYLRRDRGTYGPVLRAGEQTLPGAGTPIPRLLCCGDSVFPGIGVPAVAASGCIAAHSLVGVGQHYQMLQRVLKRGERTAEMDVTEYEPAAAAKATTPVGAK</sequence>
<protein>
    <recommendedName>
        <fullName evidence="3">Amine oxidase domain-containing protein</fullName>
    </recommendedName>
</protein>
<reference evidence="4 5" key="1">
    <citation type="submission" date="2014-11" db="EMBL/GenBank/DDBJ databases">
        <authorList>
            <person name="Zhu J."/>
            <person name="Qi W."/>
            <person name="Song R."/>
        </authorList>
    </citation>
    <scope>NUCLEOTIDE SEQUENCE [LARGE SCALE GENOMIC DNA]</scope>
</reference>
<feature type="region of interest" description="Disordered" evidence="1">
    <location>
        <begin position="37"/>
        <end position="64"/>
    </location>
</feature>
<gene>
    <name evidence="4" type="ORF">Vbra_8753</name>
</gene>
<dbReference type="GO" id="GO:0016491">
    <property type="term" value="F:oxidoreductase activity"/>
    <property type="evidence" value="ECO:0007669"/>
    <property type="project" value="InterPro"/>
</dbReference>
<feature type="chain" id="PRO_5005188090" description="Amine oxidase domain-containing protein" evidence="2">
    <location>
        <begin position="34"/>
        <end position="628"/>
    </location>
</feature>
<evidence type="ECO:0000313" key="5">
    <source>
        <dbReference type="Proteomes" id="UP000041254"/>
    </source>
</evidence>
<evidence type="ECO:0000256" key="1">
    <source>
        <dbReference type="SAM" id="MobiDB-lite"/>
    </source>
</evidence>
<name>A0A0G4F4L7_VITBC</name>
<dbReference type="Proteomes" id="UP000041254">
    <property type="component" value="Unassembled WGS sequence"/>
</dbReference>
<dbReference type="InterPro" id="IPR036188">
    <property type="entry name" value="FAD/NAD-bd_sf"/>
</dbReference>
<dbReference type="STRING" id="1169540.A0A0G4F4L7"/>
<dbReference type="GO" id="GO:0016116">
    <property type="term" value="P:carotenoid metabolic process"/>
    <property type="evidence" value="ECO:0007669"/>
    <property type="project" value="InterPro"/>
</dbReference>